<comment type="caution">
    <text evidence="3">The sequence shown here is derived from an EMBL/GenBank/DDBJ whole genome shotgun (WGS) entry which is preliminary data.</text>
</comment>
<dbReference type="EMBL" id="LODU01000006">
    <property type="protein sequence ID" value="POH35000.1"/>
    <property type="molecule type" value="Genomic_DNA"/>
</dbReference>
<accession>A0A2S3YTN0</accession>
<evidence type="ECO:0000256" key="2">
    <source>
        <dbReference type="ARBA" id="ARBA00022649"/>
    </source>
</evidence>
<keyword evidence="2" id="KW-1277">Toxin-antitoxin system</keyword>
<evidence type="ECO:0000313" key="3">
    <source>
        <dbReference type="EMBL" id="POH35000.1"/>
    </source>
</evidence>
<dbReference type="PANTHER" id="PTHR33755">
    <property type="entry name" value="TOXIN PARE1-RELATED"/>
    <property type="match status" value="1"/>
</dbReference>
<dbReference type="InterPro" id="IPR051803">
    <property type="entry name" value="TA_system_RelE-like_toxin"/>
</dbReference>
<dbReference type="AlphaFoldDB" id="A0A2S3YTN0"/>
<comment type="similarity">
    <text evidence="1">Belongs to the RelE toxin family.</text>
</comment>
<proteinExistence type="inferred from homology"/>
<dbReference type="InterPro" id="IPR007712">
    <property type="entry name" value="RelE/ParE_toxin"/>
</dbReference>
<dbReference type="Proteomes" id="UP000237511">
    <property type="component" value="Unassembled WGS sequence"/>
</dbReference>
<dbReference type="RefSeq" id="WP_097527315.1">
    <property type="nucleotide sequence ID" value="NZ_LODU01000006.1"/>
</dbReference>
<dbReference type="InterPro" id="IPR035093">
    <property type="entry name" value="RelE/ParE_toxin_dom_sf"/>
</dbReference>
<reference evidence="3 4" key="1">
    <citation type="journal article" date="2014" name="Syst. Appl. Microbiol.">
        <title>Microsymbionts of Phaseolus vulgaris in acid and alkaline soils of Mexico.</title>
        <authorList>
            <person name="Verastegui-Valdes M.M."/>
            <person name="Zhang Y.J."/>
            <person name="Rivera-Orduna F.N."/>
            <person name="Cheng H.P."/>
            <person name="Sui X.H."/>
            <person name="Wang E.T."/>
        </authorList>
    </citation>
    <scope>NUCLEOTIDE SEQUENCE [LARGE SCALE GENOMIC DNA]</scope>
    <source>
        <strain evidence="3 4">FG01</strain>
    </source>
</reference>
<dbReference type="Pfam" id="PF05016">
    <property type="entry name" value="ParE_toxin"/>
    <property type="match status" value="1"/>
</dbReference>
<dbReference type="Gene3D" id="3.30.2310.20">
    <property type="entry name" value="RelE-like"/>
    <property type="match status" value="1"/>
</dbReference>
<evidence type="ECO:0000256" key="1">
    <source>
        <dbReference type="ARBA" id="ARBA00006226"/>
    </source>
</evidence>
<protein>
    <submittedName>
        <fullName evidence="3">Plasmid stabilization protein</fullName>
    </submittedName>
</protein>
<dbReference type="PANTHER" id="PTHR33755:SF8">
    <property type="entry name" value="TOXIN PARE2"/>
    <property type="match status" value="1"/>
</dbReference>
<name>A0A2S3YTN0_9HYPH</name>
<evidence type="ECO:0000313" key="4">
    <source>
        <dbReference type="Proteomes" id="UP000237511"/>
    </source>
</evidence>
<organism evidence="3 4">
    <name type="scientific">Sinorhizobium americanum</name>
    <dbReference type="NCBI Taxonomy" id="194963"/>
    <lineage>
        <taxon>Bacteria</taxon>
        <taxon>Pseudomonadati</taxon>
        <taxon>Pseudomonadota</taxon>
        <taxon>Alphaproteobacteria</taxon>
        <taxon>Hyphomicrobiales</taxon>
        <taxon>Rhizobiaceae</taxon>
        <taxon>Sinorhizobium/Ensifer group</taxon>
        <taxon>Sinorhizobium</taxon>
    </lineage>
</organism>
<gene>
    <name evidence="3" type="ORF">ATY31_04390</name>
</gene>
<sequence length="109" mass="12520">MNSKAIVPRELARSDVETVVDYYASEAGSEVALGFIDALQAAYDLIASHPEAGSLRYAYELGLPDLRSVSLERYPYLIFYRDQPDYVDVWRVLHAKRDNPQWMQEPDNH</sequence>